<keyword evidence="4" id="KW-1185">Reference proteome</keyword>
<dbReference type="EMBL" id="JAUSVK010000001">
    <property type="protein sequence ID" value="MDQ0391937.1"/>
    <property type="molecule type" value="Genomic_DNA"/>
</dbReference>
<evidence type="ECO:0000259" key="2">
    <source>
        <dbReference type="Pfam" id="PF07992"/>
    </source>
</evidence>
<gene>
    <name evidence="3" type="ORF">J3R73_001729</name>
</gene>
<organism evidence="3 4">
    <name type="scientific">Labrys monachus</name>
    <dbReference type="NCBI Taxonomy" id="217067"/>
    <lineage>
        <taxon>Bacteria</taxon>
        <taxon>Pseudomonadati</taxon>
        <taxon>Pseudomonadota</taxon>
        <taxon>Alphaproteobacteria</taxon>
        <taxon>Hyphomicrobiales</taxon>
        <taxon>Xanthobacteraceae</taxon>
        <taxon>Labrys</taxon>
    </lineage>
</organism>
<proteinExistence type="predicted"/>
<dbReference type="Proteomes" id="UP001237448">
    <property type="component" value="Unassembled WGS sequence"/>
</dbReference>
<keyword evidence="1" id="KW-0560">Oxidoreductase</keyword>
<dbReference type="PRINTS" id="PR00368">
    <property type="entry name" value="FADPNR"/>
</dbReference>
<evidence type="ECO:0000313" key="3">
    <source>
        <dbReference type="EMBL" id="MDQ0391937.1"/>
    </source>
</evidence>
<protein>
    <submittedName>
        <fullName evidence="3">NADPH-dependent 2,4-dienoyl-CoA reductase/sulfur reductase-like enzyme</fullName>
    </submittedName>
</protein>
<dbReference type="RefSeq" id="WP_307425054.1">
    <property type="nucleotide sequence ID" value="NZ_JAUSVK010000001.1"/>
</dbReference>
<sequence length="414" mass="43817">MPEPIDTDVAIVGGGPAGLAAAIALRRRGIARVLVLERESEAGGIPRHCGHPPFGIREFGRPMTGPRYARRLRAEAAAAGVDLRTGHSVVSLEPGGRLTVAAPEGVRTVAARRIILATGAREATRAARLASGDRPIGVINTGALQSYIYLKRLKPFRRPVVVGTELVGLSALWTCMRHGIRPVAVVEEGMRATARWPLSLFPRLLGIPVHYGSRLGDIAGLPRVTHVEIDGPGGRKSRLACDGVLFTGRFLPEAALVRMGTLALDRGSGGPAVDQHGRCSDPAYFAAGNLLRPIETAGWCFREGRRIGEAVADDLAGALPVATRTVRVGHAAPIRFAVPQSLSLAGSSRLTGTIQLRVGTESAGRLTVRAGGRLLWSRRIDTRPERRILVPLQGIDLPEGIDAIEIAIEPGGGA</sequence>
<accession>A0ABU0FC89</accession>
<dbReference type="PANTHER" id="PTHR42949:SF3">
    <property type="entry name" value="ANAEROBIC GLYCEROL-3-PHOSPHATE DEHYDROGENASE SUBUNIT B"/>
    <property type="match status" value="1"/>
</dbReference>
<dbReference type="PRINTS" id="PR00469">
    <property type="entry name" value="PNDRDTASEII"/>
</dbReference>
<dbReference type="InterPro" id="IPR036188">
    <property type="entry name" value="FAD/NAD-bd_sf"/>
</dbReference>
<dbReference type="PANTHER" id="PTHR42949">
    <property type="entry name" value="ANAEROBIC GLYCEROL-3-PHOSPHATE DEHYDROGENASE SUBUNIT B"/>
    <property type="match status" value="1"/>
</dbReference>
<feature type="domain" description="FAD/NAD(P)-binding" evidence="2">
    <location>
        <begin position="8"/>
        <end position="297"/>
    </location>
</feature>
<dbReference type="Pfam" id="PF07992">
    <property type="entry name" value="Pyr_redox_2"/>
    <property type="match status" value="1"/>
</dbReference>
<reference evidence="3 4" key="1">
    <citation type="submission" date="2023-07" db="EMBL/GenBank/DDBJ databases">
        <title>Genomic Encyclopedia of Type Strains, Phase IV (KMG-IV): sequencing the most valuable type-strain genomes for metagenomic binning, comparative biology and taxonomic classification.</title>
        <authorList>
            <person name="Goeker M."/>
        </authorList>
    </citation>
    <scope>NUCLEOTIDE SEQUENCE [LARGE SCALE GENOMIC DNA]</scope>
    <source>
        <strain evidence="3 4">DSM 5896</strain>
    </source>
</reference>
<evidence type="ECO:0000313" key="4">
    <source>
        <dbReference type="Proteomes" id="UP001237448"/>
    </source>
</evidence>
<dbReference type="InterPro" id="IPR023753">
    <property type="entry name" value="FAD/NAD-binding_dom"/>
</dbReference>
<evidence type="ECO:0000256" key="1">
    <source>
        <dbReference type="ARBA" id="ARBA00023002"/>
    </source>
</evidence>
<comment type="caution">
    <text evidence="3">The sequence shown here is derived from an EMBL/GenBank/DDBJ whole genome shotgun (WGS) entry which is preliminary data.</text>
</comment>
<dbReference type="InterPro" id="IPR051691">
    <property type="entry name" value="Metab_Enz_Cyan_OpOx_G3PDH"/>
</dbReference>
<dbReference type="SUPFAM" id="SSF51905">
    <property type="entry name" value="FAD/NAD(P)-binding domain"/>
    <property type="match status" value="1"/>
</dbReference>
<dbReference type="Gene3D" id="3.50.50.60">
    <property type="entry name" value="FAD/NAD(P)-binding domain"/>
    <property type="match status" value="2"/>
</dbReference>
<name>A0ABU0FC89_9HYPH</name>